<keyword evidence="3" id="KW-1185">Reference proteome</keyword>
<protein>
    <submittedName>
        <fullName evidence="2">Uncharacterized protein</fullName>
    </submittedName>
</protein>
<sequence>MHLDASVGGSIQNKTPSEVGELIEIICQSEYNKHQEEGGPPLGQFTIFQIEEDEHKEQQDEMNQIQGGKVAKEQVQQLEEALKAQTKHFESIIAQLAKSLERQHETANAQIRQLTKQ</sequence>
<organism evidence="2 3">
    <name type="scientific">Trifolium medium</name>
    <dbReference type="NCBI Taxonomy" id="97028"/>
    <lineage>
        <taxon>Eukaryota</taxon>
        <taxon>Viridiplantae</taxon>
        <taxon>Streptophyta</taxon>
        <taxon>Embryophyta</taxon>
        <taxon>Tracheophyta</taxon>
        <taxon>Spermatophyta</taxon>
        <taxon>Magnoliopsida</taxon>
        <taxon>eudicotyledons</taxon>
        <taxon>Gunneridae</taxon>
        <taxon>Pentapetalae</taxon>
        <taxon>rosids</taxon>
        <taxon>fabids</taxon>
        <taxon>Fabales</taxon>
        <taxon>Fabaceae</taxon>
        <taxon>Papilionoideae</taxon>
        <taxon>50 kb inversion clade</taxon>
        <taxon>NPAAA clade</taxon>
        <taxon>Hologalegina</taxon>
        <taxon>IRL clade</taxon>
        <taxon>Trifolieae</taxon>
        <taxon>Trifolium</taxon>
    </lineage>
</organism>
<evidence type="ECO:0000313" key="2">
    <source>
        <dbReference type="EMBL" id="MCI24840.1"/>
    </source>
</evidence>
<keyword evidence="1" id="KW-0175">Coiled coil</keyword>
<proteinExistence type="predicted"/>
<accession>A0A392QME8</accession>
<feature type="coiled-coil region" evidence="1">
    <location>
        <begin position="68"/>
        <end position="117"/>
    </location>
</feature>
<name>A0A392QME8_9FABA</name>
<dbReference type="EMBL" id="LXQA010143849">
    <property type="protein sequence ID" value="MCI24840.1"/>
    <property type="molecule type" value="Genomic_DNA"/>
</dbReference>
<evidence type="ECO:0000256" key="1">
    <source>
        <dbReference type="SAM" id="Coils"/>
    </source>
</evidence>
<dbReference type="Proteomes" id="UP000265520">
    <property type="component" value="Unassembled WGS sequence"/>
</dbReference>
<dbReference type="AlphaFoldDB" id="A0A392QME8"/>
<feature type="non-terminal residue" evidence="2">
    <location>
        <position position="117"/>
    </location>
</feature>
<reference evidence="2 3" key="1">
    <citation type="journal article" date="2018" name="Front. Plant Sci.">
        <title>Red Clover (Trifolium pratense) and Zigzag Clover (T. medium) - A Picture of Genomic Similarities and Differences.</title>
        <authorList>
            <person name="Dluhosova J."/>
            <person name="Istvanek J."/>
            <person name="Nedelnik J."/>
            <person name="Repkova J."/>
        </authorList>
    </citation>
    <scope>NUCLEOTIDE SEQUENCE [LARGE SCALE GENOMIC DNA]</scope>
    <source>
        <strain evidence="3">cv. 10/8</strain>
        <tissue evidence="2">Leaf</tissue>
    </source>
</reference>
<evidence type="ECO:0000313" key="3">
    <source>
        <dbReference type="Proteomes" id="UP000265520"/>
    </source>
</evidence>
<comment type="caution">
    <text evidence="2">The sequence shown here is derived from an EMBL/GenBank/DDBJ whole genome shotgun (WGS) entry which is preliminary data.</text>
</comment>